<keyword evidence="1" id="KW-1185">Reference proteome</keyword>
<evidence type="ECO:0000313" key="2">
    <source>
        <dbReference type="WBParaSite" id="Pan_g5258.t1"/>
    </source>
</evidence>
<organism evidence="1 2">
    <name type="scientific">Panagrellus redivivus</name>
    <name type="common">Microworm</name>
    <dbReference type="NCBI Taxonomy" id="6233"/>
    <lineage>
        <taxon>Eukaryota</taxon>
        <taxon>Metazoa</taxon>
        <taxon>Ecdysozoa</taxon>
        <taxon>Nematoda</taxon>
        <taxon>Chromadorea</taxon>
        <taxon>Rhabditida</taxon>
        <taxon>Tylenchina</taxon>
        <taxon>Panagrolaimomorpha</taxon>
        <taxon>Panagrolaimoidea</taxon>
        <taxon>Panagrolaimidae</taxon>
        <taxon>Panagrellus</taxon>
    </lineage>
</organism>
<reference evidence="1" key="1">
    <citation type="journal article" date="2013" name="Genetics">
        <title>The draft genome and transcriptome of Panagrellus redivivus are shaped by the harsh demands of a free-living lifestyle.</title>
        <authorList>
            <person name="Srinivasan J."/>
            <person name="Dillman A.R."/>
            <person name="Macchietto M.G."/>
            <person name="Heikkinen L."/>
            <person name="Lakso M."/>
            <person name="Fracchia K.M."/>
            <person name="Antoshechkin I."/>
            <person name="Mortazavi A."/>
            <person name="Wong G."/>
            <person name="Sternberg P.W."/>
        </authorList>
    </citation>
    <scope>NUCLEOTIDE SEQUENCE [LARGE SCALE GENOMIC DNA]</scope>
    <source>
        <strain evidence="1">MT8872</strain>
    </source>
</reference>
<dbReference type="WBParaSite" id="Pan_g5258.t1">
    <property type="protein sequence ID" value="Pan_g5258.t1"/>
    <property type="gene ID" value="Pan_g5258"/>
</dbReference>
<reference evidence="2" key="2">
    <citation type="submission" date="2020-10" db="UniProtKB">
        <authorList>
            <consortium name="WormBaseParasite"/>
        </authorList>
    </citation>
    <scope>IDENTIFICATION</scope>
</reference>
<protein>
    <submittedName>
        <fullName evidence="2">Uncharacterized protein</fullName>
    </submittedName>
</protein>
<accession>A0A7E4VYM1</accession>
<proteinExistence type="predicted"/>
<name>A0A7E4VYM1_PANRE</name>
<dbReference type="AlphaFoldDB" id="A0A7E4VYM1"/>
<sequence length="152" mass="18510">MNRIDRESQKLFALLQVMLRNLMFQDWFTDIPGDKKRMIVPIQLKSVYRKTQRRRCKHQQNPIHNVTKTSKLPQFRDTPSLVVWLPSALKLNVAQAIKARHISMVTNDTNIMQQQRYQYRHRYRFHDSDKRQNHYQYNYHDSESMKPPELRN</sequence>
<evidence type="ECO:0000313" key="1">
    <source>
        <dbReference type="Proteomes" id="UP000492821"/>
    </source>
</evidence>
<dbReference type="Proteomes" id="UP000492821">
    <property type="component" value="Unassembled WGS sequence"/>
</dbReference>